<proteinExistence type="predicted"/>
<evidence type="ECO:0000313" key="1">
    <source>
        <dbReference type="EMBL" id="CEK54709.1"/>
    </source>
</evidence>
<protein>
    <submittedName>
        <fullName evidence="1">Uncharacterized protein</fullName>
    </submittedName>
</protein>
<organism evidence="1">
    <name type="scientific">Arion vulgaris</name>
    <dbReference type="NCBI Taxonomy" id="1028688"/>
    <lineage>
        <taxon>Eukaryota</taxon>
        <taxon>Metazoa</taxon>
        <taxon>Spiralia</taxon>
        <taxon>Lophotrochozoa</taxon>
        <taxon>Mollusca</taxon>
        <taxon>Gastropoda</taxon>
        <taxon>Heterobranchia</taxon>
        <taxon>Euthyneura</taxon>
        <taxon>Panpulmonata</taxon>
        <taxon>Eupulmonata</taxon>
        <taxon>Stylommatophora</taxon>
        <taxon>Helicina</taxon>
        <taxon>Arionoidea</taxon>
        <taxon>Arionidae</taxon>
        <taxon>Arion</taxon>
    </lineage>
</organism>
<gene>
    <name evidence="1" type="primary">ORF23461</name>
</gene>
<reference evidence="1" key="1">
    <citation type="submission" date="2014-12" db="EMBL/GenBank/DDBJ databases">
        <title>Insight into the proteome of Arion vulgaris.</title>
        <authorList>
            <person name="Aradska J."/>
            <person name="Bulat T."/>
            <person name="Smidak R."/>
            <person name="Sarate P."/>
            <person name="Gangsoo J."/>
            <person name="Sialana F."/>
            <person name="Bilban M."/>
            <person name="Lubec G."/>
        </authorList>
    </citation>
    <scope>NUCLEOTIDE SEQUENCE</scope>
    <source>
        <tissue evidence="1">Skin</tissue>
    </source>
</reference>
<sequence length="63" mass="7510">DKEEMDKLVSGNNKEVVKVKTRKKKTKKKPLKIIIGTLFKSIEEMEKNQANKRTKEEEFCQWK</sequence>
<name>A0A0B6YEV7_9EUPU</name>
<dbReference type="AlphaFoldDB" id="A0A0B6YEV7"/>
<dbReference type="EMBL" id="HACG01007844">
    <property type="protein sequence ID" value="CEK54709.1"/>
    <property type="molecule type" value="Transcribed_RNA"/>
</dbReference>
<feature type="non-terminal residue" evidence="1">
    <location>
        <position position="1"/>
    </location>
</feature>
<accession>A0A0B6YEV7</accession>